<reference evidence="1 2" key="1">
    <citation type="submission" date="2005-09" db="EMBL/GenBank/DDBJ databases">
        <authorList>
            <person name="Mural R.J."/>
            <person name="Li P.W."/>
            <person name="Adams M.D."/>
            <person name="Amanatides P.G."/>
            <person name="Baden-Tillson H."/>
            <person name="Barnstead M."/>
            <person name="Chin S.H."/>
            <person name="Dew I."/>
            <person name="Evans C.A."/>
            <person name="Ferriera S."/>
            <person name="Flanigan M."/>
            <person name="Fosler C."/>
            <person name="Glodek A."/>
            <person name="Gu Z."/>
            <person name="Holt R.A."/>
            <person name="Jennings D."/>
            <person name="Kraft C.L."/>
            <person name="Lu F."/>
            <person name="Nguyen T."/>
            <person name="Nusskern D.R."/>
            <person name="Pfannkoch C.M."/>
            <person name="Sitter C."/>
            <person name="Sutton G.G."/>
            <person name="Venter J.C."/>
            <person name="Wang Z."/>
            <person name="Woodage T."/>
            <person name="Zheng X.H."/>
            <person name="Zhong F."/>
        </authorList>
    </citation>
    <scope>NUCLEOTIDE SEQUENCE [LARGE SCALE GENOMIC DNA]</scope>
    <source>
        <strain>BN</strain>
        <strain evidence="2">Sprague-Dawley</strain>
    </source>
</reference>
<protein>
    <submittedName>
        <fullName evidence="1">Uncharacterized protein RGD1565432_predicted</fullName>
    </submittedName>
</protein>
<sequence length="40" mass="4385">MAHTVPYAKITTRGNDVRVPVNCTHLHHFLGKTSPDGPCI</sequence>
<dbReference type="Proteomes" id="UP000234681">
    <property type="component" value="Chromosome 1"/>
</dbReference>
<evidence type="ECO:0000313" key="1">
    <source>
        <dbReference type="EMBL" id="EDM07207.1"/>
    </source>
</evidence>
<name>A6JBH8_RAT</name>
<evidence type="ECO:0000313" key="2">
    <source>
        <dbReference type="Proteomes" id="UP000234681"/>
    </source>
</evidence>
<organism evidence="1 2">
    <name type="scientific">Rattus norvegicus</name>
    <name type="common">Rat</name>
    <dbReference type="NCBI Taxonomy" id="10116"/>
    <lineage>
        <taxon>Eukaryota</taxon>
        <taxon>Metazoa</taxon>
        <taxon>Chordata</taxon>
        <taxon>Craniata</taxon>
        <taxon>Vertebrata</taxon>
        <taxon>Euteleostomi</taxon>
        <taxon>Mammalia</taxon>
        <taxon>Eutheria</taxon>
        <taxon>Euarchontoglires</taxon>
        <taxon>Glires</taxon>
        <taxon>Rodentia</taxon>
        <taxon>Myomorpha</taxon>
        <taxon>Muroidea</taxon>
        <taxon>Muridae</taxon>
        <taxon>Murinae</taxon>
        <taxon>Rattus</taxon>
    </lineage>
</organism>
<proteinExistence type="predicted"/>
<dbReference type="EMBL" id="CH473979">
    <property type="protein sequence ID" value="EDM07207.1"/>
    <property type="molecule type" value="Genomic_DNA"/>
</dbReference>
<accession>A6JBH8</accession>
<gene>
    <name evidence="1" type="primary">RGD1565432_predicted</name>
    <name evidence="1" type="ORF">rCG_54252</name>
</gene>
<dbReference type="AlphaFoldDB" id="A6JBH8"/>